<evidence type="ECO:0000313" key="5">
    <source>
        <dbReference type="EMBL" id="EHM38398.1"/>
    </source>
</evidence>
<dbReference type="SMART" id="SM00861">
    <property type="entry name" value="Transket_pyr"/>
    <property type="match status" value="1"/>
</dbReference>
<organism evidence="5 6">
    <name type="scientific">Anaeroglobus geminatus F0357</name>
    <dbReference type="NCBI Taxonomy" id="861450"/>
    <lineage>
        <taxon>Bacteria</taxon>
        <taxon>Bacillati</taxon>
        <taxon>Bacillota</taxon>
        <taxon>Negativicutes</taxon>
        <taxon>Veillonellales</taxon>
        <taxon>Veillonellaceae</taxon>
        <taxon>Anaeroglobus</taxon>
    </lineage>
</organism>
<gene>
    <name evidence="5" type="ORF">HMPREF0080_01852</name>
</gene>
<dbReference type="InterPro" id="IPR005475">
    <property type="entry name" value="Transketolase-like_Pyr-bd"/>
</dbReference>
<dbReference type="InterPro" id="IPR051157">
    <property type="entry name" value="PDH/Transketolase"/>
</dbReference>
<dbReference type="Pfam" id="PF02780">
    <property type="entry name" value="Transketolase_C"/>
    <property type="match status" value="1"/>
</dbReference>
<feature type="domain" description="Transketolase-like pyrimidine-binding" evidence="4">
    <location>
        <begin position="3"/>
        <end position="169"/>
    </location>
</feature>
<dbReference type="AlphaFoldDB" id="G9YJJ9"/>
<evidence type="ECO:0000259" key="4">
    <source>
        <dbReference type="SMART" id="SM00861"/>
    </source>
</evidence>
<dbReference type="PANTHER" id="PTHR43825">
    <property type="entry name" value="PYRUVATE DEHYDROGENASE E1 COMPONENT"/>
    <property type="match status" value="1"/>
</dbReference>
<dbReference type="Gene3D" id="3.40.50.970">
    <property type="match status" value="1"/>
</dbReference>
<dbReference type="CDD" id="cd07033">
    <property type="entry name" value="TPP_PYR_DXS_TK_like"/>
    <property type="match status" value="1"/>
</dbReference>
<comment type="similarity">
    <text evidence="2">Belongs to the transketolase family.</text>
</comment>
<reference evidence="5 6" key="1">
    <citation type="submission" date="2011-08" db="EMBL/GenBank/DDBJ databases">
        <authorList>
            <person name="Weinstock G."/>
            <person name="Sodergren E."/>
            <person name="Clifton S."/>
            <person name="Fulton L."/>
            <person name="Fulton B."/>
            <person name="Courtney L."/>
            <person name="Fronick C."/>
            <person name="Harrison M."/>
            <person name="Strong C."/>
            <person name="Farmer C."/>
            <person name="Delahaunty K."/>
            <person name="Markovic C."/>
            <person name="Hall O."/>
            <person name="Minx P."/>
            <person name="Tomlinson C."/>
            <person name="Mitreva M."/>
            <person name="Hou S."/>
            <person name="Chen J."/>
            <person name="Wollam A."/>
            <person name="Pepin K.H."/>
            <person name="Johnson M."/>
            <person name="Bhonagiri V."/>
            <person name="Zhang X."/>
            <person name="Suruliraj S."/>
            <person name="Warren W."/>
            <person name="Chinwalla A."/>
            <person name="Mardis E.R."/>
            <person name="Wilson R.K."/>
        </authorList>
    </citation>
    <scope>NUCLEOTIDE SEQUENCE [LARGE SCALE GENOMIC DNA]</scope>
    <source>
        <strain evidence="5 6">F0357</strain>
    </source>
</reference>
<sequence length="306" mass="32250">MGKATRAAYGEALKTVVYKNPRVVVLEADLGNATKSGAFKEVAPERYFNMGISEQDMMGTAAGFAAAGKIPVASTFAVFAAGRAFEQVRNSICYPNLNVKICATHAGLTVGADGGSHQAVEDISLMRSLPNMTVINPADAKEAKEAVCAAVEYTGPVYIRLGRAEVEDIHGEDYVFRWGRGEILRDGDDVTIFATGIMTAKALQAAEQLAADGIQARVVNIHTVKPLDEKLVIESAQKTGKVVTAEEHSVIGGLGSAVAEVLARTCPTKQAFVGINDTFGESGSPDDLLEKYGLTAEAIVAAAKEL</sequence>
<evidence type="ECO:0000313" key="6">
    <source>
        <dbReference type="Proteomes" id="UP000005481"/>
    </source>
</evidence>
<dbReference type="PATRIC" id="fig|861450.3.peg.1710"/>
<dbReference type="eggNOG" id="COG3958">
    <property type="taxonomic scope" value="Bacteria"/>
</dbReference>
<dbReference type="PANTHER" id="PTHR43825:SF1">
    <property type="entry name" value="TRANSKETOLASE-LIKE PYRIMIDINE-BINDING DOMAIN-CONTAINING PROTEIN"/>
    <property type="match status" value="1"/>
</dbReference>
<dbReference type="STRING" id="861450.HMPREF0080_01852"/>
<dbReference type="InterPro" id="IPR033248">
    <property type="entry name" value="Transketolase_C"/>
</dbReference>
<comment type="caution">
    <text evidence="5">The sequence shown here is derived from an EMBL/GenBank/DDBJ whole genome shotgun (WGS) entry which is preliminary data.</text>
</comment>
<evidence type="ECO:0000256" key="1">
    <source>
        <dbReference type="ARBA" id="ARBA00001964"/>
    </source>
</evidence>
<dbReference type="SUPFAM" id="SSF52922">
    <property type="entry name" value="TK C-terminal domain-like"/>
    <property type="match status" value="1"/>
</dbReference>
<dbReference type="HOGENOM" id="CLU_009227_1_1_9"/>
<dbReference type="Pfam" id="PF02779">
    <property type="entry name" value="Transket_pyr"/>
    <property type="match status" value="1"/>
</dbReference>
<dbReference type="Gene3D" id="3.40.50.920">
    <property type="match status" value="1"/>
</dbReference>
<dbReference type="EMBL" id="AGCJ01000081">
    <property type="protein sequence ID" value="EHM38398.1"/>
    <property type="molecule type" value="Genomic_DNA"/>
</dbReference>
<dbReference type="Proteomes" id="UP000005481">
    <property type="component" value="Unassembled WGS sequence"/>
</dbReference>
<keyword evidence="3" id="KW-0786">Thiamine pyrophosphate</keyword>
<evidence type="ECO:0000256" key="3">
    <source>
        <dbReference type="ARBA" id="ARBA00023052"/>
    </source>
</evidence>
<dbReference type="SUPFAM" id="SSF52518">
    <property type="entry name" value="Thiamin diphosphate-binding fold (THDP-binding)"/>
    <property type="match status" value="1"/>
</dbReference>
<name>G9YJJ9_9FIRM</name>
<dbReference type="FunFam" id="3.40.50.970:FF:000129">
    <property type="entry name" value="Transketolase"/>
    <property type="match status" value="1"/>
</dbReference>
<dbReference type="OrthoDB" id="8732661at2"/>
<keyword evidence="6" id="KW-1185">Reference proteome</keyword>
<dbReference type="InterPro" id="IPR009014">
    <property type="entry name" value="Transketo_C/PFOR_II"/>
</dbReference>
<dbReference type="RefSeq" id="WP_006790817.1">
    <property type="nucleotide sequence ID" value="NZ_JH417610.1"/>
</dbReference>
<protein>
    <submittedName>
        <fullName evidence="5">Transketolase, pyridine binding domain protein</fullName>
    </submittedName>
</protein>
<dbReference type="InterPro" id="IPR029061">
    <property type="entry name" value="THDP-binding"/>
</dbReference>
<proteinExistence type="inferred from homology"/>
<evidence type="ECO:0000256" key="2">
    <source>
        <dbReference type="ARBA" id="ARBA00007131"/>
    </source>
</evidence>
<comment type="cofactor">
    <cofactor evidence="1">
        <name>thiamine diphosphate</name>
        <dbReference type="ChEBI" id="CHEBI:58937"/>
    </cofactor>
</comment>
<accession>G9YJJ9</accession>